<evidence type="ECO:0000313" key="2">
    <source>
        <dbReference type="EMBL" id="MCT4370866.1"/>
    </source>
</evidence>
<evidence type="ECO:0000313" key="4">
    <source>
        <dbReference type="Proteomes" id="UP000217448"/>
    </source>
</evidence>
<reference evidence="3" key="1">
    <citation type="submission" date="2017-09" db="EMBL/GenBank/DDBJ databases">
        <title>Yangia sp. SAOS 153D whole genome sequencing.</title>
        <authorList>
            <person name="Verma A."/>
            <person name="Krishnamurthi S."/>
        </authorList>
    </citation>
    <scope>NUCLEOTIDE SEQUENCE [LARGE SCALE GENOMIC DNA]</scope>
    <source>
        <strain evidence="3">SAOS 153D</strain>
    </source>
</reference>
<evidence type="ECO:0000313" key="3">
    <source>
        <dbReference type="EMBL" id="PBD17687.1"/>
    </source>
</evidence>
<reference evidence="4" key="2">
    <citation type="submission" date="2023-07" db="EMBL/GenBank/DDBJ databases">
        <title>Yangia mangrovi SAOS 153D genome.</title>
        <authorList>
            <person name="Verma A."/>
            <person name="Pal Y."/>
            <person name="Sundharam S."/>
            <person name="Bisht B."/>
            <person name="Srinivasan K."/>
        </authorList>
    </citation>
    <scope>NUCLEOTIDE SEQUENCE [LARGE SCALE GENOMIC DNA]</scope>
    <source>
        <strain evidence="4">SAOS 153D</strain>
    </source>
</reference>
<proteinExistence type="predicted"/>
<sequence>MVQTIATCCYCGSRAALVLNGTQRHELSCASCGAPLRQLKNLKSETGRGATGPAPAQARPMPHPSKTQRKVEKAARKMAKKHLRKRRSPAQRAAKGIFDLLEDIFD</sequence>
<feature type="region of interest" description="Disordered" evidence="1">
    <location>
        <begin position="44"/>
        <end position="69"/>
    </location>
</feature>
<comment type="caution">
    <text evidence="3">The sequence shown here is derived from an EMBL/GenBank/DDBJ whole genome shotgun (WGS) entry which is preliminary data.</text>
</comment>
<organism evidence="3">
    <name type="scientific">Alloyangia mangrovi</name>
    <dbReference type="NCBI Taxonomy" id="1779329"/>
    <lineage>
        <taxon>Bacteria</taxon>
        <taxon>Pseudomonadati</taxon>
        <taxon>Pseudomonadota</taxon>
        <taxon>Alphaproteobacteria</taxon>
        <taxon>Rhodobacterales</taxon>
        <taxon>Roseobacteraceae</taxon>
        <taxon>Alloyangia</taxon>
    </lineage>
</organism>
<name>A0A2A3JS95_9RHOB</name>
<dbReference type="AlphaFoldDB" id="A0A2A3JS95"/>
<accession>A0A2A3JS95</accession>
<dbReference type="EMBL" id="NTHN01000334">
    <property type="protein sequence ID" value="PBD17687.1"/>
    <property type="molecule type" value="Genomic_DNA"/>
</dbReference>
<dbReference type="EMBL" id="NTHN02000018">
    <property type="protein sequence ID" value="MCT4370866.1"/>
    <property type="molecule type" value="Genomic_DNA"/>
</dbReference>
<dbReference type="RefSeq" id="WP_095883605.1">
    <property type="nucleotide sequence ID" value="NZ_NTHN02000018.1"/>
</dbReference>
<reference evidence="2" key="3">
    <citation type="submission" date="2024-05" db="EMBL/GenBank/DDBJ databases">
        <title>Yangia mangrovi SAOS 153D genome.</title>
        <authorList>
            <person name="Verma A."/>
            <person name="Pal Y."/>
            <person name="Sundharam S."/>
            <person name="Bisht B."/>
            <person name="Srinivasan K."/>
        </authorList>
    </citation>
    <scope>NUCLEOTIDE SEQUENCE</scope>
    <source>
        <strain evidence="2">SAOS 153D</strain>
    </source>
</reference>
<protein>
    <submittedName>
        <fullName evidence="3">Uncharacterized protein</fullName>
    </submittedName>
</protein>
<keyword evidence="4" id="KW-1185">Reference proteome</keyword>
<dbReference type="Proteomes" id="UP000217448">
    <property type="component" value="Unassembled WGS sequence"/>
</dbReference>
<dbReference type="OrthoDB" id="7868311at2"/>
<evidence type="ECO:0000256" key="1">
    <source>
        <dbReference type="SAM" id="MobiDB-lite"/>
    </source>
</evidence>
<gene>
    <name evidence="2" type="ORF">CLG85_011280</name>
    <name evidence="3" type="ORF">CLG85_18680</name>
</gene>